<evidence type="ECO:0000313" key="5">
    <source>
        <dbReference type="Proteomes" id="UP000639772"/>
    </source>
</evidence>
<organism evidence="3 5">
    <name type="scientific">Vanilla planifolia</name>
    <name type="common">Vanilla</name>
    <dbReference type="NCBI Taxonomy" id="51239"/>
    <lineage>
        <taxon>Eukaryota</taxon>
        <taxon>Viridiplantae</taxon>
        <taxon>Streptophyta</taxon>
        <taxon>Embryophyta</taxon>
        <taxon>Tracheophyta</taxon>
        <taxon>Spermatophyta</taxon>
        <taxon>Magnoliopsida</taxon>
        <taxon>Liliopsida</taxon>
        <taxon>Asparagales</taxon>
        <taxon>Orchidaceae</taxon>
        <taxon>Vanilloideae</taxon>
        <taxon>Vanilleae</taxon>
        <taxon>Vanilla</taxon>
    </lineage>
</organism>
<proteinExistence type="predicted"/>
<evidence type="ECO:0000256" key="1">
    <source>
        <dbReference type="SAM" id="MobiDB-lite"/>
    </source>
</evidence>
<dbReference type="AlphaFoldDB" id="A0A835R6A5"/>
<accession>A0A835R6A5</accession>
<keyword evidence="4" id="KW-1185">Reference proteome</keyword>
<name>A0A835R6A5_VANPL</name>
<protein>
    <submittedName>
        <fullName evidence="3">Uncharacterized protein</fullName>
    </submittedName>
</protein>
<dbReference type="Proteomes" id="UP000636800">
    <property type="component" value="Chromosome 5"/>
</dbReference>
<evidence type="ECO:0000313" key="3">
    <source>
        <dbReference type="EMBL" id="KAG0482265.1"/>
    </source>
</evidence>
<evidence type="ECO:0000313" key="2">
    <source>
        <dbReference type="EMBL" id="KAG0479703.1"/>
    </source>
</evidence>
<gene>
    <name evidence="3" type="ORF">HPP92_010349</name>
    <name evidence="2" type="ORF">HPP92_010561</name>
</gene>
<feature type="region of interest" description="Disordered" evidence="1">
    <location>
        <begin position="1"/>
        <end position="74"/>
    </location>
</feature>
<dbReference type="Proteomes" id="UP000639772">
    <property type="component" value="Unassembled WGS sequence"/>
</dbReference>
<sequence>MKVFHRGPATTSDHSRIFNNARAHHPFSPSATRIRSHQSADVEVEVRLRDHGPKKQQHPRSENTKSEESGEPSSGIVLFSDEYIVAGERKQALDRNVERIRWNWKRKPNATPKFLSSQLSGKRAE</sequence>
<dbReference type="EMBL" id="JADCNL010000005">
    <property type="protein sequence ID" value="KAG0479703.1"/>
    <property type="molecule type" value="Genomic_DNA"/>
</dbReference>
<dbReference type="EMBL" id="JADCNM010000005">
    <property type="protein sequence ID" value="KAG0482265.1"/>
    <property type="molecule type" value="Genomic_DNA"/>
</dbReference>
<evidence type="ECO:0000313" key="4">
    <source>
        <dbReference type="Proteomes" id="UP000636800"/>
    </source>
</evidence>
<comment type="caution">
    <text evidence="3">The sequence shown here is derived from an EMBL/GenBank/DDBJ whole genome shotgun (WGS) entry which is preliminary data.</text>
</comment>
<reference evidence="4 5" key="1">
    <citation type="journal article" date="2020" name="Nat. Food">
        <title>A phased Vanilla planifolia genome enables genetic improvement of flavour and production.</title>
        <authorList>
            <person name="Hasing T."/>
            <person name="Tang H."/>
            <person name="Brym M."/>
            <person name="Khazi F."/>
            <person name="Huang T."/>
            <person name="Chambers A.H."/>
        </authorList>
    </citation>
    <scope>NUCLEOTIDE SEQUENCE [LARGE SCALE GENOMIC DNA]</scope>
    <source>
        <tissue evidence="3">Leaf</tissue>
    </source>
</reference>
<feature type="compositionally biased region" description="Basic and acidic residues" evidence="1">
    <location>
        <begin position="38"/>
        <end position="68"/>
    </location>
</feature>